<feature type="region of interest" description="Disordered" evidence="1">
    <location>
        <begin position="15"/>
        <end position="106"/>
    </location>
</feature>
<evidence type="ECO:0000313" key="2">
    <source>
        <dbReference type="EMBL" id="CAB1441431.1"/>
    </source>
</evidence>
<reference evidence="2" key="1">
    <citation type="submission" date="2020-03" db="EMBL/GenBank/DDBJ databases">
        <authorList>
            <person name="Weist P."/>
        </authorList>
    </citation>
    <scope>NUCLEOTIDE SEQUENCE</scope>
</reference>
<dbReference type="AlphaFoldDB" id="A0A9N7V283"/>
<protein>
    <submittedName>
        <fullName evidence="2">Uncharacterized protein</fullName>
    </submittedName>
</protein>
<comment type="caution">
    <text evidence="2">The sequence shown here is derived from an EMBL/GenBank/DDBJ whole genome shotgun (WGS) entry which is preliminary data.</text>
</comment>
<keyword evidence="3" id="KW-1185">Reference proteome</keyword>
<dbReference type="EMBL" id="CADEAL010002646">
    <property type="protein sequence ID" value="CAB1441431.1"/>
    <property type="molecule type" value="Genomic_DNA"/>
</dbReference>
<evidence type="ECO:0000256" key="1">
    <source>
        <dbReference type="SAM" id="MobiDB-lite"/>
    </source>
</evidence>
<gene>
    <name evidence="2" type="ORF">PLEPLA_LOCUS29204</name>
</gene>
<sequence length="106" mass="11687">MRREILGEVKSPRKRKVNFLSEGTEAGTAPERRRRKMTGRGHGRRRESADAQAELDRALIDHSFRKKRKGLGSSADSAHVEGPQAESLQVRDPGVRTGVGSLATLL</sequence>
<accession>A0A9N7V283</accession>
<organism evidence="2 3">
    <name type="scientific">Pleuronectes platessa</name>
    <name type="common">European plaice</name>
    <dbReference type="NCBI Taxonomy" id="8262"/>
    <lineage>
        <taxon>Eukaryota</taxon>
        <taxon>Metazoa</taxon>
        <taxon>Chordata</taxon>
        <taxon>Craniata</taxon>
        <taxon>Vertebrata</taxon>
        <taxon>Euteleostomi</taxon>
        <taxon>Actinopterygii</taxon>
        <taxon>Neopterygii</taxon>
        <taxon>Teleostei</taxon>
        <taxon>Neoteleostei</taxon>
        <taxon>Acanthomorphata</taxon>
        <taxon>Carangaria</taxon>
        <taxon>Pleuronectiformes</taxon>
        <taxon>Pleuronectoidei</taxon>
        <taxon>Pleuronectidae</taxon>
        <taxon>Pleuronectes</taxon>
    </lineage>
</organism>
<feature type="compositionally biased region" description="Basic residues" evidence="1">
    <location>
        <begin position="32"/>
        <end position="45"/>
    </location>
</feature>
<evidence type="ECO:0000313" key="3">
    <source>
        <dbReference type="Proteomes" id="UP001153269"/>
    </source>
</evidence>
<proteinExistence type="predicted"/>
<dbReference type="Proteomes" id="UP001153269">
    <property type="component" value="Unassembled WGS sequence"/>
</dbReference>
<name>A0A9N7V283_PLEPL</name>
<feature type="compositionally biased region" description="Basic and acidic residues" evidence="1">
    <location>
        <begin position="46"/>
        <end position="63"/>
    </location>
</feature>